<keyword evidence="1" id="KW-0472">Membrane</keyword>
<gene>
    <name evidence="2" type="ORF">FB460_1250</name>
</gene>
<evidence type="ECO:0000313" key="3">
    <source>
        <dbReference type="Proteomes" id="UP000316196"/>
    </source>
</evidence>
<keyword evidence="3" id="KW-1185">Reference proteome</keyword>
<reference evidence="2 3" key="1">
    <citation type="submission" date="2019-06" db="EMBL/GenBank/DDBJ databases">
        <title>Sequencing the genomes of 1000 actinobacteria strains.</title>
        <authorList>
            <person name="Klenk H.-P."/>
        </authorList>
    </citation>
    <scope>NUCLEOTIDE SEQUENCE [LARGE SCALE GENOMIC DNA]</scope>
    <source>
        <strain evidence="2 3">DSM 8251</strain>
    </source>
</reference>
<accession>A0A542ZSW2</accession>
<name>A0A542ZSW2_9ACTN</name>
<dbReference type="Proteomes" id="UP000316196">
    <property type="component" value="Unassembled WGS sequence"/>
</dbReference>
<organism evidence="2 3">
    <name type="scientific">Propioniferax innocua</name>
    <dbReference type="NCBI Taxonomy" id="1753"/>
    <lineage>
        <taxon>Bacteria</taxon>
        <taxon>Bacillati</taxon>
        <taxon>Actinomycetota</taxon>
        <taxon>Actinomycetes</taxon>
        <taxon>Propionibacteriales</taxon>
        <taxon>Propionibacteriaceae</taxon>
        <taxon>Propioniferax</taxon>
    </lineage>
</organism>
<sequence length="77" mass="7721">MIPGVVVLLCVDIVVGPADVVDLADPSRSMEARPVDAGLVIAVAALAVLLVGVGLMVGAALVLWFAGWVVASAQELA</sequence>
<dbReference type="EMBL" id="VFOR01000001">
    <property type="protein sequence ID" value="TQL63438.1"/>
    <property type="molecule type" value="Genomic_DNA"/>
</dbReference>
<keyword evidence="1" id="KW-1133">Transmembrane helix</keyword>
<feature type="transmembrane region" description="Helical" evidence="1">
    <location>
        <begin position="39"/>
        <end position="71"/>
    </location>
</feature>
<dbReference type="RefSeq" id="WP_142093160.1">
    <property type="nucleotide sequence ID" value="NZ_BAAAMD010000002.1"/>
</dbReference>
<keyword evidence="1" id="KW-0812">Transmembrane</keyword>
<evidence type="ECO:0000256" key="1">
    <source>
        <dbReference type="SAM" id="Phobius"/>
    </source>
</evidence>
<proteinExistence type="predicted"/>
<evidence type="ECO:0000313" key="2">
    <source>
        <dbReference type="EMBL" id="TQL63438.1"/>
    </source>
</evidence>
<protein>
    <submittedName>
        <fullName evidence="2">Uncharacterized protein</fullName>
    </submittedName>
</protein>
<comment type="caution">
    <text evidence="2">The sequence shown here is derived from an EMBL/GenBank/DDBJ whole genome shotgun (WGS) entry which is preliminary data.</text>
</comment>
<dbReference type="AlphaFoldDB" id="A0A542ZSW2"/>